<dbReference type="Pfam" id="PF00294">
    <property type="entry name" value="PfkB"/>
    <property type="match status" value="1"/>
</dbReference>
<keyword evidence="5" id="KW-1185">Reference proteome</keyword>
<accession>A0A4T2C9P8</accession>
<dbReference type="SUPFAM" id="SSF53613">
    <property type="entry name" value="Ribokinase-like"/>
    <property type="match status" value="1"/>
</dbReference>
<dbReference type="GO" id="GO:0005829">
    <property type="term" value="C:cytosol"/>
    <property type="evidence" value="ECO:0007669"/>
    <property type="project" value="TreeGrafter"/>
</dbReference>
<comment type="caution">
    <text evidence="4">The sequence shown here is derived from an EMBL/GenBank/DDBJ whole genome shotgun (WGS) entry which is preliminary data.</text>
</comment>
<feature type="domain" description="Carbohydrate kinase PfkB" evidence="3">
    <location>
        <begin position="85"/>
        <end position="334"/>
    </location>
</feature>
<evidence type="ECO:0000259" key="3">
    <source>
        <dbReference type="Pfam" id="PF00294"/>
    </source>
</evidence>
<keyword evidence="2" id="KW-0418">Kinase</keyword>
<reference evidence="4 5" key="1">
    <citation type="journal article" date="2019" name="Microorganisms">
        <title>Systematic Affiliation and Genome Analysis of Subtercola vilae DB165(T) with Particular Emphasis on Cold Adaptation of an Isolate from a High-Altitude Cold Volcano Lake.</title>
        <authorList>
            <person name="Villalobos A.S."/>
            <person name="Wiese J."/>
            <person name="Imhoff J.F."/>
            <person name="Dorador C."/>
            <person name="Keller A."/>
            <person name="Hentschel U."/>
        </authorList>
    </citation>
    <scope>NUCLEOTIDE SEQUENCE [LARGE SCALE GENOMIC DNA]</scope>
    <source>
        <strain evidence="4 5">DB165</strain>
    </source>
</reference>
<dbReference type="EMBL" id="QYRT01000001">
    <property type="protein sequence ID" value="TIH40967.1"/>
    <property type="molecule type" value="Genomic_DNA"/>
</dbReference>
<dbReference type="RefSeq" id="WP_136640305.1">
    <property type="nucleotide sequence ID" value="NZ_QYRT01000001.1"/>
</dbReference>
<dbReference type="PANTHER" id="PTHR10584:SF166">
    <property type="entry name" value="RIBOKINASE"/>
    <property type="match status" value="1"/>
</dbReference>
<organism evidence="4 5">
    <name type="scientific">Subtercola vilae</name>
    <dbReference type="NCBI Taxonomy" id="2056433"/>
    <lineage>
        <taxon>Bacteria</taxon>
        <taxon>Bacillati</taxon>
        <taxon>Actinomycetota</taxon>
        <taxon>Actinomycetes</taxon>
        <taxon>Micrococcales</taxon>
        <taxon>Microbacteriaceae</taxon>
        <taxon>Subtercola</taxon>
    </lineage>
</organism>
<evidence type="ECO:0000256" key="1">
    <source>
        <dbReference type="ARBA" id="ARBA00022679"/>
    </source>
</evidence>
<proteinExistence type="predicted"/>
<evidence type="ECO:0000256" key="2">
    <source>
        <dbReference type="ARBA" id="ARBA00022777"/>
    </source>
</evidence>
<sequence length="366" mass="37277">MTSPARATRAGRGAVSSLVCIGNLTIDEAVHDAPVVEAPGALPGVLPAAAPGSLRDAALDALPGTVPAAAGTGATGERIRSAPAMGGDAAYAALAARLNLADVRMLAPIGTDLPDSFFDALAAAGVTTADLPHRDLPTVRNVIDYFGDGTRRWNMLCSEADFDALSVYPADVPAWALDADAILISAMSLESQLALTPWLRANSAATLYLDLQEDYLEGTRDALFGIIAACDVFMPSEIEARTLAETNDLTAAGRLFQSLGPGIVVIKRAEHGCLVFDGDTVTAVATAPIDAVDSTGAGDAFCGAFAATHVQTGDAIEAARAGAAAAAIAISGFGIDALAAAAIEHVAPREHAAPHDHVAHREVGAR</sequence>
<dbReference type="Gene3D" id="3.40.1190.20">
    <property type="match status" value="1"/>
</dbReference>
<protein>
    <recommendedName>
        <fullName evidence="3">Carbohydrate kinase PfkB domain-containing protein</fullName>
    </recommendedName>
</protein>
<dbReference type="GO" id="GO:0016301">
    <property type="term" value="F:kinase activity"/>
    <property type="evidence" value="ECO:0007669"/>
    <property type="project" value="UniProtKB-KW"/>
</dbReference>
<dbReference type="InterPro" id="IPR011611">
    <property type="entry name" value="PfkB_dom"/>
</dbReference>
<dbReference type="Proteomes" id="UP000306192">
    <property type="component" value="Unassembled WGS sequence"/>
</dbReference>
<gene>
    <name evidence="4" type="ORF">D4765_00770</name>
</gene>
<evidence type="ECO:0000313" key="4">
    <source>
        <dbReference type="EMBL" id="TIH40967.1"/>
    </source>
</evidence>
<dbReference type="InterPro" id="IPR002173">
    <property type="entry name" value="Carboh/pur_kinase_PfkB_CS"/>
</dbReference>
<dbReference type="PANTHER" id="PTHR10584">
    <property type="entry name" value="SUGAR KINASE"/>
    <property type="match status" value="1"/>
</dbReference>
<dbReference type="InterPro" id="IPR029056">
    <property type="entry name" value="Ribokinase-like"/>
</dbReference>
<dbReference type="OrthoDB" id="9813569at2"/>
<name>A0A4T2C9P8_9MICO</name>
<dbReference type="AlphaFoldDB" id="A0A4T2C9P8"/>
<keyword evidence="1" id="KW-0808">Transferase</keyword>
<dbReference type="PROSITE" id="PS00584">
    <property type="entry name" value="PFKB_KINASES_2"/>
    <property type="match status" value="1"/>
</dbReference>
<evidence type="ECO:0000313" key="5">
    <source>
        <dbReference type="Proteomes" id="UP000306192"/>
    </source>
</evidence>